<comment type="caution">
    <text evidence="1">The sequence shown here is derived from an EMBL/GenBank/DDBJ whole genome shotgun (WGS) entry which is preliminary data.</text>
</comment>
<dbReference type="AlphaFoldDB" id="B4CV71"/>
<protein>
    <submittedName>
        <fullName evidence="1">Uncharacterized protein</fullName>
    </submittedName>
</protein>
<reference evidence="1 2" key="1">
    <citation type="journal article" date="2011" name="J. Bacteriol.">
        <title>Genome sequence of Chthoniobacter flavus Ellin428, an aerobic heterotrophic soil bacterium.</title>
        <authorList>
            <person name="Kant R."/>
            <person name="van Passel M.W."/>
            <person name="Palva A."/>
            <person name="Lucas S."/>
            <person name="Lapidus A."/>
            <person name="Glavina Del Rio T."/>
            <person name="Dalin E."/>
            <person name="Tice H."/>
            <person name="Bruce D."/>
            <person name="Goodwin L."/>
            <person name="Pitluck S."/>
            <person name="Larimer F.W."/>
            <person name="Land M.L."/>
            <person name="Hauser L."/>
            <person name="Sangwan P."/>
            <person name="de Vos W.M."/>
            <person name="Janssen P.H."/>
            <person name="Smidt H."/>
        </authorList>
    </citation>
    <scope>NUCLEOTIDE SEQUENCE [LARGE SCALE GENOMIC DNA]</scope>
    <source>
        <strain evidence="1 2">Ellin428</strain>
    </source>
</reference>
<gene>
    <name evidence="1" type="ORF">CfE428DRAFT_0584</name>
</gene>
<evidence type="ECO:0000313" key="2">
    <source>
        <dbReference type="Proteomes" id="UP000005824"/>
    </source>
</evidence>
<dbReference type="STRING" id="497964.CfE428DRAFT_0584"/>
<dbReference type="Proteomes" id="UP000005824">
    <property type="component" value="Unassembled WGS sequence"/>
</dbReference>
<organism evidence="1 2">
    <name type="scientific">Chthoniobacter flavus Ellin428</name>
    <dbReference type="NCBI Taxonomy" id="497964"/>
    <lineage>
        <taxon>Bacteria</taxon>
        <taxon>Pseudomonadati</taxon>
        <taxon>Verrucomicrobiota</taxon>
        <taxon>Spartobacteria</taxon>
        <taxon>Chthoniobacterales</taxon>
        <taxon>Chthoniobacteraceae</taxon>
        <taxon>Chthoniobacter</taxon>
    </lineage>
</organism>
<accession>B4CV71</accession>
<evidence type="ECO:0000313" key="1">
    <source>
        <dbReference type="EMBL" id="EDY22459.1"/>
    </source>
</evidence>
<dbReference type="InParanoid" id="B4CV71"/>
<proteinExistence type="predicted"/>
<sequence length="107" mass="11205">MTEGEDNGTEDFAGTGELGEAAILEVDGWETATPGEGTLLCFPVSSKNSTDPANTNARNVSNLISAKSFPFNGLAEGCSTLKKNPTPRFFLPPAMSGRKNSAGFSFL</sequence>
<keyword evidence="2" id="KW-1185">Reference proteome</keyword>
<name>B4CV71_9BACT</name>
<dbReference type="EMBL" id="ABVL01000001">
    <property type="protein sequence ID" value="EDY22459.1"/>
    <property type="molecule type" value="Genomic_DNA"/>
</dbReference>